<gene>
    <name evidence="4" type="ORF">SAMEA2273318_04700</name>
</gene>
<dbReference type="RefSeq" id="WP_063145664.1">
    <property type="nucleotide sequence ID" value="NZ_FJXR01000046.1"/>
</dbReference>
<evidence type="ECO:0000259" key="2">
    <source>
        <dbReference type="Pfam" id="PF15976"/>
    </source>
</evidence>
<dbReference type="InterPro" id="IPR031917">
    <property type="entry name" value="Pilus_assem_C"/>
</dbReference>
<dbReference type="Pfam" id="PF15976">
    <property type="entry name" value="CooC_C"/>
    <property type="match status" value="1"/>
</dbReference>
<name>A0A144UGH2_ENTCL</name>
<evidence type="ECO:0000313" key="5">
    <source>
        <dbReference type="Proteomes" id="UP000076008"/>
    </source>
</evidence>
<proteinExistence type="predicted"/>
<evidence type="ECO:0000313" key="4">
    <source>
        <dbReference type="EMBL" id="CZW39808.1"/>
    </source>
</evidence>
<evidence type="ECO:0000256" key="1">
    <source>
        <dbReference type="ARBA" id="ARBA00022729"/>
    </source>
</evidence>
<reference evidence="4 5" key="1">
    <citation type="submission" date="2016-03" db="EMBL/GenBank/DDBJ databases">
        <authorList>
            <consortium name="Pathogen Informatics"/>
        </authorList>
    </citation>
    <scope>NUCLEOTIDE SEQUENCE [LARGE SCALE GENOMIC DNA]</scope>
    <source>
        <strain evidence="5">e1252</strain>
    </source>
</reference>
<accession>A0A144UGH2</accession>
<protein>
    <submittedName>
        <fullName evidence="4">Putative outer membrane usher protein</fullName>
    </submittedName>
</protein>
<dbReference type="Proteomes" id="UP000076008">
    <property type="component" value="Unassembled WGS sequence"/>
</dbReference>
<organism evidence="4 5">
    <name type="scientific">Enterobacter cloacae</name>
    <dbReference type="NCBI Taxonomy" id="550"/>
    <lineage>
        <taxon>Bacteria</taxon>
        <taxon>Pseudomonadati</taxon>
        <taxon>Pseudomonadota</taxon>
        <taxon>Gammaproteobacteria</taxon>
        <taxon>Enterobacterales</taxon>
        <taxon>Enterobacteriaceae</taxon>
        <taxon>Enterobacter</taxon>
        <taxon>Enterobacter cloacae complex</taxon>
    </lineage>
</organism>
<keyword evidence="1" id="KW-0732">Signal</keyword>
<dbReference type="Pfam" id="PF16967">
    <property type="entry name" value="TcfC"/>
    <property type="match status" value="1"/>
</dbReference>
<feature type="domain" description="Pilus assembly protein E-set like" evidence="3">
    <location>
        <begin position="281"/>
        <end position="346"/>
    </location>
</feature>
<dbReference type="EMBL" id="FJXR01000046">
    <property type="protein sequence ID" value="CZW39808.1"/>
    <property type="molecule type" value="Genomic_DNA"/>
</dbReference>
<dbReference type="InterPro" id="IPR032636">
    <property type="entry name" value="Pilus_assem_E-set-like_dom"/>
</dbReference>
<dbReference type="AlphaFoldDB" id="A0A144UGH2"/>
<feature type="domain" description="Pilus assembly protein C-terminal" evidence="2">
    <location>
        <begin position="737"/>
        <end position="828"/>
    </location>
</feature>
<evidence type="ECO:0000259" key="3">
    <source>
        <dbReference type="Pfam" id="PF16967"/>
    </source>
</evidence>
<sequence>MDNIGYVKGTLFAGLLLTINQGWTANTSTPVRVSHYVIPSVFANALYQGMAVPVFIRYEGYDSMQRSQQKIADAILTIKDDEFRLNQITLNDLPKRTELSPQIKTLLAGLQDKSIGDGQRVMINKDASLSLDTRSFYLELTVNRSALQAAVLPRTNILGDSSAQDLSSVLNYSIGSYYNKYENTDSASSYLTLDNTWALREHHLNVNGSLYGIGTANQQAELYRTMYERDYQGRRLAMGMVDTWNLQSIASMSALNSSRIYGMSYGNKSSTQIEDNTLSLVPVTVFLPSAGEVHVYRDGKLLSIQNFSMGSYELDTSRLPFGIYNVDIKVIVNGRIVSSRTANINKTFSRKSSITGDLSWQMFGGSLEYNKMDYRNHNNLNYGQQNTWIAGIAAATNQPWLSGVNLKTTLYGFDQNGVNETEANIIFNNAFSFNQQALIGTDSTWQSISTFSLSLPEGYGNVWGSRQYSAIGNALPLQKNDYITVGATANLRKIVPFLGTLTVSRTNNKYTRNTYTNIDYDQSLLANRYATVSLRAGIQNYQYDNGENLRDKYINIDVSVPFATWFSTGVSSQNGNMLANATLRKRFDNSAITQVGASVSKQLKKKNDNASSYRTDDYATNGFVSYDTKYNAGTVSVSRSAQHSSNYSLSSQGSVAWTQNKLYAGKGNQTAGLVVNTGFSEQGRVMAKINGQNYPLTGKSNFISLPPYAEYKVELMNDKNSEDSVDIVSGRRSNVVLYPGNVSVLNPEIKQLVTVFGRVKDKRGGYYANADIHNHIGKTRTDELGEFAMDVDKRYPVITLMDKFGGICEVDLDLKGAKGAVWVGEIPCEIQQQTASLTGEVKHVY</sequence>